<dbReference type="EMBL" id="CP116346">
    <property type="protein sequence ID" value="WIT10186.1"/>
    <property type="molecule type" value="Genomic_DNA"/>
</dbReference>
<reference evidence="2" key="1">
    <citation type="submission" date="2023-01" db="EMBL/GenBank/DDBJ databases">
        <title>Whole genome sequence of Paucibacter sp. S2-9 isolated from pond sediment.</title>
        <authorList>
            <person name="Jung J.Y."/>
        </authorList>
    </citation>
    <scope>NUCLEOTIDE SEQUENCE</scope>
    <source>
        <strain evidence="2">S2-9</strain>
    </source>
</reference>
<keyword evidence="3" id="KW-1185">Reference proteome</keyword>
<evidence type="ECO:0000256" key="1">
    <source>
        <dbReference type="SAM" id="SignalP"/>
    </source>
</evidence>
<feature type="signal peptide" evidence="1">
    <location>
        <begin position="1"/>
        <end position="22"/>
    </location>
</feature>
<gene>
    <name evidence="2" type="ORF">PFX98_14730</name>
</gene>
<dbReference type="InterPro" id="IPR025737">
    <property type="entry name" value="FApF"/>
</dbReference>
<feature type="chain" id="PRO_5041728796" evidence="1">
    <location>
        <begin position="23"/>
        <end position="259"/>
    </location>
</feature>
<dbReference type="AlphaFoldDB" id="A0AA95NG52"/>
<organism evidence="2 3">
    <name type="scientific">Paucibacter sediminis</name>
    <dbReference type="NCBI Taxonomy" id="3019553"/>
    <lineage>
        <taxon>Bacteria</taxon>
        <taxon>Pseudomonadati</taxon>
        <taxon>Pseudomonadota</taxon>
        <taxon>Betaproteobacteria</taxon>
        <taxon>Burkholderiales</taxon>
        <taxon>Sphaerotilaceae</taxon>
        <taxon>Roseateles</taxon>
    </lineage>
</organism>
<sequence>MHQAAKLLSLPLAWLTCTCAHAQQSEPAATPFRPTVTSGAAISLPGWLELELGGQRLGGHGADRRSSLPYLLKYSFNEQWALLLGGDARVSSRPAGAPALSGMGDTALTLKWRGSAAPEGTSYGVEASIKFPTAGTGLGSGERDYGLKGIYGLDIAEGWHLDGNLLATQLGAVDTGQGRLQSAWAMALSHSVGPAWTLAADLSGTHQRGAADTAQLLAAASYALSPRLVLDGGLAGGLNRNTPKWTLFAGMTVLLGQLH</sequence>
<dbReference type="Proteomes" id="UP001177769">
    <property type="component" value="Chromosome"/>
</dbReference>
<name>A0AA95NG52_9BURK</name>
<evidence type="ECO:0000313" key="2">
    <source>
        <dbReference type="EMBL" id="WIT10186.1"/>
    </source>
</evidence>
<protein>
    <submittedName>
        <fullName evidence="2">Transporter</fullName>
    </submittedName>
</protein>
<proteinExistence type="predicted"/>
<dbReference type="SUPFAM" id="SSF56935">
    <property type="entry name" value="Porins"/>
    <property type="match status" value="1"/>
</dbReference>
<dbReference type="KEGG" id="pais:PFX98_14730"/>
<accession>A0AA95NG52</accession>
<dbReference type="Pfam" id="PF13557">
    <property type="entry name" value="Phenol_MetA_deg"/>
    <property type="match status" value="1"/>
</dbReference>
<evidence type="ECO:0000313" key="3">
    <source>
        <dbReference type="Proteomes" id="UP001177769"/>
    </source>
</evidence>
<dbReference type="RefSeq" id="WP_285231255.1">
    <property type="nucleotide sequence ID" value="NZ_CP116346.1"/>
</dbReference>
<keyword evidence="1" id="KW-0732">Signal</keyword>